<evidence type="ECO:0000313" key="2">
    <source>
        <dbReference type="Proteomes" id="UP000709959"/>
    </source>
</evidence>
<evidence type="ECO:0000313" key="1">
    <source>
        <dbReference type="EMBL" id="MBK8574088.1"/>
    </source>
</evidence>
<protein>
    <submittedName>
        <fullName evidence="1">Uncharacterized protein</fullName>
    </submittedName>
</protein>
<accession>A0A936F553</accession>
<dbReference type="AlphaFoldDB" id="A0A936F553"/>
<dbReference type="EMBL" id="JADKCH010000035">
    <property type="protein sequence ID" value="MBK8574088.1"/>
    <property type="molecule type" value="Genomic_DNA"/>
</dbReference>
<name>A0A936F553_9BACT</name>
<dbReference type="Proteomes" id="UP000709959">
    <property type="component" value="Unassembled WGS sequence"/>
</dbReference>
<gene>
    <name evidence="1" type="ORF">IPN91_16040</name>
</gene>
<reference evidence="1 2" key="1">
    <citation type="submission" date="2020-10" db="EMBL/GenBank/DDBJ databases">
        <title>Connecting structure to function with the recovery of over 1000 high-quality activated sludge metagenome-assembled genomes encoding full-length rRNA genes using long-read sequencing.</title>
        <authorList>
            <person name="Singleton C.M."/>
            <person name="Petriglieri F."/>
            <person name="Kristensen J.M."/>
            <person name="Kirkegaard R.H."/>
            <person name="Michaelsen T.Y."/>
            <person name="Andersen M.H."/>
            <person name="Karst S.M."/>
            <person name="Dueholm M.S."/>
            <person name="Nielsen P.H."/>
            <person name="Albertsen M."/>
        </authorList>
    </citation>
    <scope>NUCLEOTIDE SEQUENCE [LARGE SCALE GENOMIC DNA]</scope>
    <source>
        <strain evidence="1">OdNE_18-Q3-R46-58_MAXAC.008</strain>
    </source>
</reference>
<sequence>MPLLTSKANPRFRALQAHLKAGGLRREATLLLGEKLIEAWAEARQTTAGKRPPTSALAET</sequence>
<comment type="caution">
    <text evidence="1">The sequence shown here is derived from an EMBL/GenBank/DDBJ whole genome shotgun (WGS) entry which is preliminary data.</text>
</comment>
<proteinExistence type="predicted"/>
<organism evidence="1 2">
    <name type="scientific">Candidatus Geothrix odensensis</name>
    <dbReference type="NCBI Taxonomy" id="2954440"/>
    <lineage>
        <taxon>Bacteria</taxon>
        <taxon>Pseudomonadati</taxon>
        <taxon>Acidobacteriota</taxon>
        <taxon>Holophagae</taxon>
        <taxon>Holophagales</taxon>
        <taxon>Holophagaceae</taxon>
        <taxon>Geothrix</taxon>
    </lineage>
</organism>